<dbReference type="Pfam" id="PF17113">
    <property type="entry name" value="AmpE"/>
    <property type="match status" value="1"/>
</dbReference>
<proteinExistence type="predicted"/>
<name>A0A1M6S431_9FIRM</name>
<dbReference type="STRING" id="1121950.SAMN02745243_02850"/>
<dbReference type="EMBL" id="FQZY01000046">
    <property type="protein sequence ID" value="SHK39594.1"/>
    <property type="molecule type" value="Genomic_DNA"/>
</dbReference>
<accession>A0A1M6S431</accession>
<evidence type="ECO:0000313" key="2">
    <source>
        <dbReference type="EMBL" id="SHK39594.1"/>
    </source>
</evidence>
<keyword evidence="1" id="KW-0812">Transmembrane</keyword>
<organism evidence="2 3">
    <name type="scientific">Hespellia stercorisuis DSM 15480</name>
    <dbReference type="NCBI Taxonomy" id="1121950"/>
    <lineage>
        <taxon>Bacteria</taxon>
        <taxon>Bacillati</taxon>
        <taxon>Bacillota</taxon>
        <taxon>Clostridia</taxon>
        <taxon>Lachnospirales</taxon>
        <taxon>Lachnospiraceae</taxon>
        <taxon>Hespellia</taxon>
    </lineage>
</organism>
<feature type="transmembrane region" description="Helical" evidence="1">
    <location>
        <begin position="12"/>
        <end position="32"/>
    </location>
</feature>
<feature type="transmembrane region" description="Helical" evidence="1">
    <location>
        <begin position="38"/>
        <end position="61"/>
    </location>
</feature>
<gene>
    <name evidence="2" type="ORF">SAMN02745243_02850</name>
</gene>
<sequence>MKILVNKKIKTLFYAILLCVVLFSAAALSFMKSGLENLALYIFLCALCMAAAISIFCYQYFREQQRLIENATAQITEYIAGDHGAHIECNDEGGLYRLFHEVNSMEFCRTKHKIFP</sequence>
<evidence type="ECO:0000256" key="1">
    <source>
        <dbReference type="SAM" id="Phobius"/>
    </source>
</evidence>
<dbReference type="Proteomes" id="UP000184301">
    <property type="component" value="Unassembled WGS sequence"/>
</dbReference>
<keyword evidence="3" id="KW-1185">Reference proteome</keyword>
<keyword evidence="1" id="KW-0472">Membrane</keyword>
<keyword evidence="1" id="KW-1133">Transmembrane helix</keyword>
<reference evidence="2 3" key="1">
    <citation type="submission" date="2016-11" db="EMBL/GenBank/DDBJ databases">
        <authorList>
            <person name="Jaros S."/>
            <person name="Januszkiewicz K."/>
            <person name="Wedrychowicz H."/>
        </authorList>
    </citation>
    <scope>NUCLEOTIDE SEQUENCE [LARGE SCALE GENOMIC DNA]</scope>
    <source>
        <strain evidence="2 3">DSM 15480</strain>
    </source>
</reference>
<dbReference type="AlphaFoldDB" id="A0A1M6S431"/>
<dbReference type="InterPro" id="IPR031347">
    <property type="entry name" value="AmpE"/>
</dbReference>
<protein>
    <submittedName>
        <fullName evidence="2">Uncharacterized protein</fullName>
    </submittedName>
</protein>
<evidence type="ECO:0000313" key="3">
    <source>
        <dbReference type="Proteomes" id="UP000184301"/>
    </source>
</evidence>